<dbReference type="Pfam" id="PF01636">
    <property type="entry name" value="APH"/>
    <property type="match status" value="1"/>
</dbReference>
<dbReference type="OrthoDB" id="3723194at2"/>
<dbReference type="RefSeq" id="WP_121194735.1">
    <property type="nucleotide sequence ID" value="NZ_RBWV01000015.1"/>
</dbReference>
<reference evidence="3 4" key="1">
    <citation type="submission" date="2018-10" db="EMBL/GenBank/DDBJ databases">
        <title>Genomic Encyclopedia of Archaeal and Bacterial Type Strains, Phase II (KMG-II): from individual species to whole genera.</title>
        <authorList>
            <person name="Goeker M."/>
        </authorList>
    </citation>
    <scope>NUCLEOTIDE SEQUENCE [LARGE SCALE GENOMIC DNA]</scope>
    <source>
        <strain evidence="3 4">RP-AC37</strain>
    </source>
</reference>
<sequence>MSSRATLPTRPALAAAPAAAAATGAEQTLATARAALAQAAPALGLAPGDAAAARVVQVLSTVVFEVAGGAGRLAVKVYPGDVDAARLQAVARVLPAAGEVWAAQVAGPVVTASGTVTAYPWLEQSPPVGWGEIGALLRRWHDVPVDLAQLPRWTPLVRVPDQVAAYRAAPGADAELAELALRTRRILLARVAELRSGLGVGAVHGDLSPSNVMRRDGRPVLIDGDFVAAGPREYDLVSAALRRERGEIDEADYLEFCSAYGYDVRQWDGLGLVEEICSLGAVTFGMWCAAQRLEDTSWVASALARWC</sequence>
<accession>A0A420XLS5</accession>
<protein>
    <submittedName>
        <fullName evidence="3">Ser/Thr protein kinase RdoA (MazF antagonist)</fullName>
    </submittedName>
</protein>
<keyword evidence="1" id="KW-0732">Signal</keyword>
<dbReference type="SUPFAM" id="SSF56112">
    <property type="entry name" value="Protein kinase-like (PK-like)"/>
    <property type="match status" value="1"/>
</dbReference>
<dbReference type="Proteomes" id="UP000281955">
    <property type="component" value="Unassembled WGS sequence"/>
</dbReference>
<organism evidence="3 4">
    <name type="scientific">Motilibacter peucedani</name>
    <dbReference type="NCBI Taxonomy" id="598650"/>
    <lineage>
        <taxon>Bacteria</taxon>
        <taxon>Bacillati</taxon>
        <taxon>Actinomycetota</taxon>
        <taxon>Actinomycetes</taxon>
        <taxon>Motilibacterales</taxon>
        <taxon>Motilibacteraceae</taxon>
        <taxon>Motilibacter</taxon>
    </lineage>
</organism>
<feature type="domain" description="Aminoglycoside phosphotransferase" evidence="2">
    <location>
        <begin position="63"/>
        <end position="267"/>
    </location>
</feature>
<evidence type="ECO:0000259" key="2">
    <source>
        <dbReference type="Pfam" id="PF01636"/>
    </source>
</evidence>
<feature type="chain" id="PRO_5038642610" evidence="1">
    <location>
        <begin position="21"/>
        <end position="307"/>
    </location>
</feature>
<dbReference type="InterPro" id="IPR002575">
    <property type="entry name" value="Aminoglycoside_PTrfase"/>
</dbReference>
<dbReference type="Gene3D" id="3.90.1200.10">
    <property type="match status" value="1"/>
</dbReference>
<keyword evidence="3" id="KW-0808">Transferase</keyword>
<gene>
    <name evidence="3" type="ORF">CLV35_3484</name>
</gene>
<keyword evidence="3" id="KW-0418">Kinase</keyword>
<comment type="caution">
    <text evidence="3">The sequence shown here is derived from an EMBL/GenBank/DDBJ whole genome shotgun (WGS) entry which is preliminary data.</text>
</comment>
<dbReference type="InterPro" id="IPR011009">
    <property type="entry name" value="Kinase-like_dom_sf"/>
</dbReference>
<dbReference type="InParanoid" id="A0A420XLS5"/>
<evidence type="ECO:0000256" key="1">
    <source>
        <dbReference type="SAM" id="SignalP"/>
    </source>
</evidence>
<evidence type="ECO:0000313" key="3">
    <source>
        <dbReference type="EMBL" id="RKS69307.1"/>
    </source>
</evidence>
<evidence type="ECO:0000313" key="4">
    <source>
        <dbReference type="Proteomes" id="UP000281955"/>
    </source>
</evidence>
<name>A0A420XLS5_9ACTN</name>
<keyword evidence="4" id="KW-1185">Reference proteome</keyword>
<dbReference type="AlphaFoldDB" id="A0A420XLS5"/>
<feature type="signal peptide" evidence="1">
    <location>
        <begin position="1"/>
        <end position="20"/>
    </location>
</feature>
<dbReference type="EMBL" id="RBWV01000015">
    <property type="protein sequence ID" value="RKS69307.1"/>
    <property type="molecule type" value="Genomic_DNA"/>
</dbReference>
<dbReference type="GO" id="GO:0016301">
    <property type="term" value="F:kinase activity"/>
    <property type="evidence" value="ECO:0007669"/>
    <property type="project" value="UniProtKB-KW"/>
</dbReference>
<proteinExistence type="predicted"/>